<evidence type="ECO:0000313" key="4">
    <source>
        <dbReference type="EMBL" id="CAF2153639.1"/>
    </source>
</evidence>
<evidence type="ECO:0000313" key="7">
    <source>
        <dbReference type="EMBL" id="CAF5185035.1"/>
    </source>
</evidence>
<reference evidence="3" key="1">
    <citation type="submission" date="2021-02" db="EMBL/GenBank/DDBJ databases">
        <authorList>
            <person name="Nowell W R."/>
        </authorList>
    </citation>
    <scope>NUCLEOTIDE SEQUENCE</scope>
</reference>
<dbReference type="Proteomes" id="UP000676336">
    <property type="component" value="Unassembled WGS sequence"/>
</dbReference>
<dbReference type="AlphaFoldDB" id="A0A816R651"/>
<sequence>MNTLLSQRSRETENNTSQAKAPSGKRLTSTTGLHVIDDEFILMKMQESEEKKNKKTQSQLPKRLNATLKSISTTKVIRERQGRPSKKKTANNELTYSNDAEVDVSILSLQSVIDMADNVLGSDDTDPTFD</sequence>
<evidence type="ECO:0000313" key="3">
    <source>
        <dbReference type="EMBL" id="CAF2067324.1"/>
    </source>
</evidence>
<dbReference type="Proteomes" id="UP000663887">
    <property type="component" value="Unassembled WGS sequence"/>
</dbReference>
<accession>A0A816R651</accession>
<dbReference type="EMBL" id="CAJNOV010004527">
    <property type="protein sequence ID" value="CAF1178837.1"/>
    <property type="molecule type" value="Genomic_DNA"/>
</dbReference>
<gene>
    <name evidence="6" type="ORF">BYL167_LOCUS69921</name>
    <name evidence="2" type="ORF">CJN711_LOCUS10905</name>
    <name evidence="4" type="ORF">MBJ925_LOCUS31749</name>
    <name evidence="7" type="ORF">SMN809_LOCUS70186</name>
    <name evidence="5" type="ORF">UXM345_LOCUS37711</name>
    <name evidence="3" type="ORF">XDN619_LOCUS11866</name>
</gene>
<name>A0A816R651_9BILA</name>
<feature type="compositionally biased region" description="Polar residues" evidence="1">
    <location>
        <begin position="14"/>
        <end position="31"/>
    </location>
</feature>
<evidence type="ECO:0000313" key="2">
    <source>
        <dbReference type="EMBL" id="CAF1178837.1"/>
    </source>
</evidence>
<dbReference type="Proteomes" id="UP000663842">
    <property type="component" value="Unassembled WGS sequence"/>
</dbReference>
<protein>
    <submittedName>
        <fullName evidence="3">Uncharacterized protein</fullName>
    </submittedName>
</protein>
<comment type="caution">
    <text evidence="3">The sequence shown here is derived from an EMBL/GenBank/DDBJ whole genome shotgun (WGS) entry which is preliminary data.</text>
</comment>
<dbReference type="EMBL" id="CAJNRG010004592">
    <property type="protein sequence ID" value="CAF2067324.1"/>
    <property type="molecule type" value="Genomic_DNA"/>
</dbReference>
<evidence type="ECO:0000256" key="1">
    <source>
        <dbReference type="SAM" id="MobiDB-lite"/>
    </source>
</evidence>
<dbReference type="Proteomes" id="UP000681967">
    <property type="component" value="Unassembled WGS sequence"/>
</dbReference>
<dbReference type="EMBL" id="CAJNRE010017334">
    <property type="protein sequence ID" value="CAF2153639.1"/>
    <property type="molecule type" value="Genomic_DNA"/>
</dbReference>
<feature type="region of interest" description="Disordered" evidence="1">
    <location>
        <begin position="1"/>
        <end position="31"/>
    </location>
</feature>
<evidence type="ECO:0000313" key="8">
    <source>
        <dbReference type="Proteomes" id="UP000663887"/>
    </source>
</evidence>
<evidence type="ECO:0000313" key="6">
    <source>
        <dbReference type="EMBL" id="CAF5139483.1"/>
    </source>
</evidence>
<feature type="region of interest" description="Disordered" evidence="1">
    <location>
        <begin position="47"/>
        <end position="70"/>
    </location>
</feature>
<dbReference type="EMBL" id="CAJOBI010320961">
    <property type="protein sequence ID" value="CAF5185035.1"/>
    <property type="molecule type" value="Genomic_DNA"/>
</dbReference>
<dbReference type="Proteomes" id="UP000663855">
    <property type="component" value="Unassembled WGS sequence"/>
</dbReference>
<evidence type="ECO:0000313" key="5">
    <source>
        <dbReference type="EMBL" id="CAF4387862.1"/>
    </source>
</evidence>
<dbReference type="Proteomes" id="UP000663824">
    <property type="component" value="Unassembled WGS sequence"/>
</dbReference>
<dbReference type="EMBL" id="CAJOBH010251481">
    <property type="protein sequence ID" value="CAF5139483.1"/>
    <property type="molecule type" value="Genomic_DNA"/>
</dbReference>
<dbReference type="EMBL" id="CAJOBF010021635">
    <property type="protein sequence ID" value="CAF4387862.1"/>
    <property type="molecule type" value="Genomic_DNA"/>
</dbReference>
<organism evidence="3 8">
    <name type="scientific">Rotaria magnacalcarata</name>
    <dbReference type="NCBI Taxonomy" id="392030"/>
    <lineage>
        <taxon>Eukaryota</taxon>
        <taxon>Metazoa</taxon>
        <taxon>Spiralia</taxon>
        <taxon>Gnathifera</taxon>
        <taxon>Rotifera</taxon>
        <taxon>Eurotatoria</taxon>
        <taxon>Bdelloidea</taxon>
        <taxon>Philodinida</taxon>
        <taxon>Philodinidae</taxon>
        <taxon>Rotaria</taxon>
    </lineage>
</organism>
<proteinExistence type="predicted"/>